<feature type="transmembrane region" description="Helical" evidence="1">
    <location>
        <begin position="116"/>
        <end position="139"/>
    </location>
</feature>
<evidence type="ECO:0000313" key="2">
    <source>
        <dbReference type="EMBL" id="KXN74222.1"/>
    </source>
</evidence>
<gene>
    <name evidence="2" type="ORF">CONCODRAFT_2755</name>
</gene>
<name>A0A137PGW0_CONC2</name>
<keyword evidence="1" id="KW-0812">Transmembrane</keyword>
<keyword evidence="1" id="KW-1133">Transmembrane helix</keyword>
<dbReference type="EMBL" id="KQ964426">
    <property type="protein sequence ID" value="KXN74222.1"/>
    <property type="molecule type" value="Genomic_DNA"/>
</dbReference>
<dbReference type="Gene3D" id="1.20.1070.10">
    <property type="entry name" value="Rhodopsin 7-helix transmembrane proteins"/>
    <property type="match status" value="1"/>
</dbReference>
<keyword evidence="1" id="KW-0472">Membrane</keyword>
<accession>A0A137PGW0</accession>
<evidence type="ECO:0008006" key="4">
    <source>
        <dbReference type="Google" id="ProtNLM"/>
    </source>
</evidence>
<dbReference type="SUPFAM" id="SSF81321">
    <property type="entry name" value="Family A G protein-coupled receptor-like"/>
    <property type="match status" value="1"/>
</dbReference>
<evidence type="ECO:0000256" key="1">
    <source>
        <dbReference type="SAM" id="Phobius"/>
    </source>
</evidence>
<reference evidence="2 3" key="1">
    <citation type="journal article" date="2015" name="Genome Biol. Evol.">
        <title>Phylogenomic analyses indicate that early fungi evolved digesting cell walls of algal ancestors of land plants.</title>
        <authorList>
            <person name="Chang Y."/>
            <person name="Wang S."/>
            <person name="Sekimoto S."/>
            <person name="Aerts A.L."/>
            <person name="Choi C."/>
            <person name="Clum A."/>
            <person name="LaButti K.M."/>
            <person name="Lindquist E.A."/>
            <person name="Yee Ngan C."/>
            <person name="Ohm R.A."/>
            <person name="Salamov A.A."/>
            <person name="Grigoriev I.V."/>
            <person name="Spatafora J.W."/>
            <person name="Berbee M.L."/>
        </authorList>
    </citation>
    <scope>NUCLEOTIDE SEQUENCE [LARGE SCALE GENOMIC DNA]</scope>
    <source>
        <strain evidence="2 3">NRRL 28638</strain>
    </source>
</reference>
<protein>
    <recommendedName>
        <fullName evidence="4">G-protein coupled receptors family 1 profile domain-containing protein</fullName>
    </recommendedName>
</protein>
<sequence length="168" mass="19187">MDARPFSSYANCLPLTSPGQISIVLNIIGTILLMLPCWVTTYCYFVIGWKVNKKLNQMKIEAQVNNNEVALKAIKSQKINLILQIIMVFILYNVDIMLSVVTYFMRLAVGYKRPPFFDAIVHEMLVFTLALNPIITISFQPEIKNEIKFIFIKLNAKIKKAIRGITIS</sequence>
<organism evidence="2 3">
    <name type="scientific">Conidiobolus coronatus (strain ATCC 28846 / CBS 209.66 / NRRL 28638)</name>
    <name type="common">Delacroixia coronata</name>
    <dbReference type="NCBI Taxonomy" id="796925"/>
    <lineage>
        <taxon>Eukaryota</taxon>
        <taxon>Fungi</taxon>
        <taxon>Fungi incertae sedis</taxon>
        <taxon>Zoopagomycota</taxon>
        <taxon>Entomophthoromycotina</taxon>
        <taxon>Entomophthoromycetes</taxon>
        <taxon>Entomophthorales</taxon>
        <taxon>Ancylistaceae</taxon>
        <taxon>Conidiobolus</taxon>
    </lineage>
</organism>
<feature type="transmembrane region" description="Helical" evidence="1">
    <location>
        <begin position="23"/>
        <end position="49"/>
    </location>
</feature>
<dbReference type="Proteomes" id="UP000070444">
    <property type="component" value="Unassembled WGS sequence"/>
</dbReference>
<keyword evidence="3" id="KW-1185">Reference proteome</keyword>
<dbReference type="AlphaFoldDB" id="A0A137PGW0"/>
<evidence type="ECO:0000313" key="3">
    <source>
        <dbReference type="Proteomes" id="UP000070444"/>
    </source>
</evidence>
<dbReference type="OrthoDB" id="10053194at2759"/>
<feature type="transmembrane region" description="Helical" evidence="1">
    <location>
        <begin position="81"/>
        <end position="104"/>
    </location>
</feature>
<proteinExistence type="predicted"/>